<dbReference type="SUPFAM" id="SSF57701">
    <property type="entry name" value="Zn2/Cys6 DNA-binding domain"/>
    <property type="match status" value="1"/>
</dbReference>
<dbReference type="CDD" id="cd00067">
    <property type="entry name" value="GAL4"/>
    <property type="match status" value="1"/>
</dbReference>
<evidence type="ECO:0000313" key="10">
    <source>
        <dbReference type="Proteomes" id="UP000241462"/>
    </source>
</evidence>
<dbReference type="GO" id="GO:0008270">
    <property type="term" value="F:zinc ion binding"/>
    <property type="evidence" value="ECO:0007669"/>
    <property type="project" value="InterPro"/>
</dbReference>
<keyword evidence="10" id="KW-1185">Reference proteome</keyword>
<evidence type="ECO:0000256" key="5">
    <source>
        <dbReference type="ARBA" id="ARBA00023163"/>
    </source>
</evidence>
<dbReference type="EMBL" id="KZ678372">
    <property type="protein sequence ID" value="PSS05331.1"/>
    <property type="molecule type" value="Genomic_DNA"/>
</dbReference>
<accession>A0A2T3ANX8</accession>
<dbReference type="PROSITE" id="PS50048">
    <property type="entry name" value="ZN2_CY6_FUNGAL_2"/>
    <property type="match status" value="1"/>
</dbReference>
<dbReference type="Proteomes" id="UP000241462">
    <property type="component" value="Unassembled WGS sequence"/>
</dbReference>
<dbReference type="GO" id="GO:0045944">
    <property type="term" value="P:positive regulation of transcription by RNA polymerase II"/>
    <property type="evidence" value="ECO:0007669"/>
    <property type="project" value="TreeGrafter"/>
</dbReference>
<keyword evidence="6" id="KW-0539">Nucleus</keyword>
<dbReference type="PANTHER" id="PTHR37534:SF51">
    <property type="entry name" value="ACRIFLAVINE SENSITIVITY CONTROL PROTEIN ACR-2"/>
    <property type="match status" value="1"/>
</dbReference>
<dbReference type="SMART" id="SM00066">
    <property type="entry name" value="GAL4"/>
    <property type="match status" value="1"/>
</dbReference>
<evidence type="ECO:0000259" key="8">
    <source>
        <dbReference type="PROSITE" id="PS50048"/>
    </source>
</evidence>
<dbReference type="GO" id="GO:0000981">
    <property type="term" value="F:DNA-binding transcription factor activity, RNA polymerase II-specific"/>
    <property type="evidence" value="ECO:0007669"/>
    <property type="project" value="InterPro"/>
</dbReference>
<dbReference type="InParanoid" id="A0A2T3ANX8"/>
<feature type="domain" description="Zn(2)-C6 fungal-type" evidence="8">
    <location>
        <begin position="22"/>
        <end position="50"/>
    </location>
</feature>
<keyword evidence="2" id="KW-0862">Zinc</keyword>
<feature type="compositionally biased region" description="Low complexity" evidence="7">
    <location>
        <begin position="72"/>
        <end position="98"/>
    </location>
</feature>
<evidence type="ECO:0000256" key="7">
    <source>
        <dbReference type="SAM" id="MobiDB-lite"/>
    </source>
</evidence>
<dbReference type="STRING" id="2025994.A0A2T3ANX8"/>
<reference evidence="9 10" key="1">
    <citation type="journal article" date="2018" name="Mycol. Prog.">
        <title>Coniella lustricola, a new species from submerged detritus.</title>
        <authorList>
            <person name="Raudabaugh D.B."/>
            <person name="Iturriaga T."/>
            <person name="Carver A."/>
            <person name="Mondo S."/>
            <person name="Pangilinan J."/>
            <person name="Lipzen A."/>
            <person name="He G."/>
            <person name="Amirebrahimi M."/>
            <person name="Grigoriev I.V."/>
            <person name="Miller A.N."/>
        </authorList>
    </citation>
    <scope>NUCLEOTIDE SEQUENCE [LARGE SCALE GENOMIC DNA]</scope>
    <source>
        <strain evidence="9 10">B22-T-1</strain>
    </source>
</reference>
<dbReference type="PROSITE" id="PS00463">
    <property type="entry name" value="ZN2_CY6_FUNGAL_1"/>
    <property type="match status" value="1"/>
</dbReference>
<dbReference type="Gene3D" id="4.10.240.10">
    <property type="entry name" value="Zn(2)-C6 fungal-type DNA-binding domain"/>
    <property type="match status" value="1"/>
</dbReference>
<dbReference type="InterPro" id="IPR021858">
    <property type="entry name" value="Fun_TF"/>
</dbReference>
<keyword evidence="4" id="KW-0238">DNA-binding</keyword>
<dbReference type="PANTHER" id="PTHR37534">
    <property type="entry name" value="TRANSCRIPTIONAL ACTIVATOR PROTEIN UGA3"/>
    <property type="match status" value="1"/>
</dbReference>
<dbReference type="Pfam" id="PF11951">
    <property type="entry name" value="Fungal_trans_2"/>
    <property type="match status" value="1"/>
</dbReference>
<proteinExistence type="predicted"/>
<gene>
    <name evidence="9" type="ORF">BD289DRAFT_478222</name>
</gene>
<dbReference type="AlphaFoldDB" id="A0A2T3ANX8"/>
<evidence type="ECO:0000256" key="1">
    <source>
        <dbReference type="ARBA" id="ARBA00004123"/>
    </source>
</evidence>
<comment type="subcellular location">
    <subcellularLocation>
        <location evidence="1">Nucleus</location>
    </subcellularLocation>
</comment>
<organism evidence="9 10">
    <name type="scientific">Coniella lustricola</name>
    <dbReference type="NCBI Taxonomy" id="2025994"/>
    <lineage>
        <taxon>Eukaryota</taxon>
        <taxon>Fungi</taxon>
        <taxon>Dikarya</taxon>
        <taxon>Ascomycota</taxon>
        <taxon>Pezizomycotina</taxon>
        <taxon>Sordariomycetes</taxon>
        <taxon>Sordariomycetidae</taxon>
        <taxon>Diaporthales</taxon>
        <taxon>Schizoparmaceae</taxon>
        <taxon>Coniella</taxon>
    </lineage>
</organism>
<dbReference type="OrthoDB" id="5380854at2759"/>
<feature type="region of interest" description="Disordered" evidence="7">
    <location>
        <begin position="1"/>
        <end position="28"/>
    </location>
</feature>
<protein>
    <submittedName>
        <fullName evidence="9">Fungal-specific transcription factor domain-domain-containing protein</fullName>
    </submittedName>
</protein>
<sequence>MPRQSARGTDTGPAHPKPPQKPCHNCRRKRLRCDRSFPGCEKCHAKGDKCLGYGALLRWTDARTTETGPRKSVSPPKQASASPPLSASPTSTTSSTETSAAALSVPLADGGNVMDLASMQSVCTSLIQPLLQDIEPVHRLYISHFDKALCPDLVSYDQAGAGNPFRIMLTLVHDYAYLREIILATSAVHRFALCRFFGAPSQQHLVDALAAKGRAYRFLSQALDHLTPETRPMAMIAVVFFINFELIDSGRGKWKPHIKAAANLLTSLQSLGNSLPSEIAQLADMVIADYIAYNVYASGFANPEENAVSTMQSIDIVASLEKVAAHTYGCCPPVVLNILSKATKLFAADTKAAVHLCEELIAFDVSAWVHNIKGLGAVDDRGIRIHMANIHRLAVCLYIFLVVPDTSARMKLTVDALHAELLACIGNVPFNHLLAKGLVWPTFMASAQTDDVEVRKWSLRRMNAIRFASPLICPWGYVVAAADMLQGIWETRDARRATGQQESINWLQEIRGMADPCLIV</sequence>
<dbReference type="GO" id="GO:0005634">
    <property type="term" value="C:nucleus"/>
    <property type="evidence" value="ECO:0007669"/>
    <property type="project" value="UniProtKB-SubCell"/>
</dbReference>
<keyword evidence="3" id="KW-0805">Transcription regulation</keyword>
<dbReference type="Pfam" id="PF00172">
    <property type="entry name" value="Zn_clus"/>
    <property type="match status" value="1"/>
</dbReference>
<evidence type="ECO:0000256" key="6">
    <source>
        <dbReference type="ARBA" id="ARBA00023242"/>
    </source>
</evidence>
<feature type="region of interest" description="Disordered" evidence="7">
    <location>
        <begin position="63"/>
        <end position="98"/>
    </location>
</feature>
<evidence type="ECO:0000313" key="9">
    <source>
        <dbReference type="EMBL" id="PSS05331.1"/>
    </source>
</evidence>
<dbReference type="InterPro" id="IPR001138">
    <property type="entry name" value="Zn2Cys6_DnaBD"/>
</dbReference>
<keyword evidence="5" id="KW-0804">Transcription</keyword>
<evidence type="ECO:0000256" key="3">
    <source>
        <dbReference type="ARBA" id="ARBA00023015"/>
    </source>
</evidence>
<evidence type="ECO:0000256" key="2">
    <source>
        <dbReference type="ARBA" id="ARBA00022833"/>
    </source>
</evidence>
<dbReference type="InterPro" id="IPR036864">
    <property type="entry name" value="Zn2-C6_fun-type_DNA-bd_sf"/>
</dbReference>
<name>A0A2T3ANX8_9PEZI</name>
<dbReference type="GO" id="GO:0000976">
    <property type="term" value="F:transcription cis-regulatory region binding"/>
    <property type="evidence" value="ECO:0007669"/>
    <property type="project" value="TreeGrafter"/>
</dbReference>
<evidence type="ECO:0000256" key="4">
    <source>
        <dbReference type="ARBA" id="ARBA00023125"/>
    </source>
</evidence>